<dbReference type="SUPFAM" id="SSF50182">
    <property type="entry name" value="Sm-like ribonucleoproteins"/>
    <property type="match status" value="1"/>
</dbReference>
<keyword evidence="12" id="KW-1185">Reference proteome</keyword>
<evidence type="ECO:0000313" key="12">
    <source>
        <dbReference type="Proteomes" id="UP000193309"/>
    </source>
</evidence>
<feature type="region of interest" description="Disordered" evidence="8">
    <location>
        <begin position="326"/>
        <end position="386"/>
    </location>
</feature>
<evidence type="ECO:0000256" key="5">
    <source>
        <dbReference type="ARBA" id="ARBA00022692"/>
    </source>
</evidence>
<evidence type="ECO:0000256" key="9">
    <source>
        <dbReference type="SAM" id="Phobius"/>
    </source>
</evidence>
<proteinExistence type="inferred from homology"/>
<dbReference type="SUPFAM" id="SSF82861">
    <property type="entry name" value="Mechanosensitive channel protein MscS (YggB), transmembrane region"/>
    <property type="match status" value="1"/>
</dbReference>
<organism evidence="11 12">
    <name type="scientific">Corynebacterium pollutisoli</name>
    <dbReference type="NCBI Taxonomy" id="1610489"/>
    <lineage>
        <taxon>Bacteria</taxon>
        <taxon>Bacillati</taxon>
        <taxon>Actinomycetota</taxon>
        <taxon>Actinomycetes</taxon>
        <taxon>Mycobacteriales</taxon>
        <taxon>Corynebacteriaceae</taxon>
        <taxon>Corynebacterium</taxon>
    </lineage>
</organism>
<reference evidence="12" key="1">
    <citation type="submission" date="2017-04" db="EMBL/GenBank/DDBJ databases">
        <authorList>
            <person name="Varghese N."/>
            <person name="Submissions S."/>
        </authorList>
    </citation>
    <scope>NUCLEOTIDE SEQUENCE [LARGE SCALE GENOMIC DNA]</scope>
    <source>
        <strain evidence="12">VDS</strain>
    </source>
</reference>
<feature type="region of interest" description="Disordered" evidence="8">
    <location>
        <begin position="425"/>
        <end position="523"/>
    </location>
</feature>
<keyword evidence="6 9" id="KW-1133">Transmembrane helix</keyword>
<comment type="subcellular location">
    <subcellularLocation>
        <location evidence="2">Cell membrane</location>
    </subcellularLocation>
    <subcellularLocation>
        <location evidence="1">Membrane</location>
        <topology evidence="1">Multi-pass membrane protein</topology>
    </subcellularLocation>
</comment>
<accession>A0A1X7JIT5</accession>
<dbReference type="InterPro" id="IPR023408">
    <property type="entry name" value="MscS_beta-dom_sf"/>
</dbReference>
<evidence type="ECO:0000256" key="8">
    <source>
        <dbReference type="SAM" id="MobiDB-lite"/>
    </source>
</evidence>
<keyword evidence="7 9" id="KW-0472">Membrane</keyword>
<keyword evidence="4" id="KW-1003">Cell membrane</keyword>
<dbReference type="PANTHER" id="PTHR30460:SF0">
    <property type="entry name" value="MODERATE CONDUCTANCE MECHANOSENSITIVE CHANNEL YBIO"/>
    <property type="match status" value="1"/>
</dbReference>
<dbReference type="InterPro" id="IPR006685">
    <property type="entry name" value="MscS_channel_2nd"/>
</dbReference>
<dbReference type="Gene3D" id="1.10.287.1260">
    <property type="match status" value="1"/>
</dbReference>
<sequence>MFMPLIIHTGVGVSRIVGGMLDFASYLLSRAWAWMADQGLTLAILFVIALLVPRVGRFAQRWLARGVEETTDADESKTRLALTGVGVYVFQLIAFFLLLVFFLQTLGFSLAGAAIPATVVSAAIGFGAQSIIADFLAGFFILTEKQFGVGDWVRFEGNGIKVEGTVIQITMRSTRIRTLAQETVIIPNSTARVSINTSNYWSRAVVVIPVPLLGSADTQEAIDRSEAATRRALRRPDVAKELIGELDVHPAVSINPPATVGMPWTMDMRFMIQVEAGMQWLVERAIRTEILDEFWNEYGSATTITGEVKDRVDTVTTAALSRTPLIDVPVSGSPDSAGDQEIDVPSGFADEEGRDPAVVDRGPQGDEPTDTTEDQTPAGGVFRSDSPTSRWRRFVSFGGRVRTSTTSLFAALFVLLVLKTLTVDAGEDGPSGVLAPRTPTVETTTPTAPSVAPEPVPEATPEQTWREQTPAPTPTQTPQQQPQPRQAPQPVEPTATSPVPEPGVDTQLPQTPQAPVTPDAGEQ</sequence>
<dbReference type="InterPro" id="IPR010920">
    <property type="entry name" value="LSM_dom_sf"/>
</dbReference>
<dbReference type="EMBL" id="FXAR01000005">
    <property type="protein sequence ID" value="SMG27975.1"/>
    <property type="molecule type" value="Genomic_DNA"/>
</dbReference>
<comment type="similarity">
    <text evidence="3">Belongs to the MscS (TC 1.A.23) family.</text>
</comment>
<keyword evidence="5 9" id="KW-0812">Transmembrane</keyword>
<dbReference type="InterPro" id="IPR011014">
    <property type="entry name" value="MscS_channel_TM-2"/>
</dbReference>
<dbReference type="GO" id="GO:0008381">
    <property type="term" value="F:mechanosensitive monoatomic ion channel activity"/>
    <property type="evidence" value="ECO:0007669"/>
    <property type="project" value="InterPro"/>
</dbReference>
<evidence type="ECO:0000259" key="10">
    <source>
        <dbReference type="Pfam" id="PF00924"/>
    </source>
</evidence>
<feature type="transmembrane region" description="Helical" evidence="9">
    <location>
        <begin position="80"/>
        <end position="103"/>
    </location>
</feature>
<gene>
    <name evidence="11" type="ORF">SAMN06295981_1640</name>
</gene>
<name>A0A1X7JIT5_9CORY</name>
<dbReference type="GO" id="GO:0005886">
    <property type="term" value="C:plasma membrane"/>
    <property type="evidence" value="ECO:0007669"/>
    <property type="project" value="UniProtKB-SubCell"/>
</dbReference>
<dbReference type="InterPro" id="IPR045276">
    <property type="entry name" value="YbiO_bact"/>
</dbReference>
<evidence type="ECO:0000256" key="4">
    <source>
        <dbReference type="ARBA" id="ARBA00022475"/>
    </source>
</evidence>
<feature type="compositionally biased region" description="Low complexity" evidence="8">
    <location>
        <begin position="459"/>
        <end position="484"/>
    </location>
</feature>
<dbReference type="AlphaFoldDB" id="A0A1X7JIT5"/>
<feature type="domain" description="Mechanosensitive ion channel MscS" evidence="10">
    <location>
        <begin position="131"/>
        <end position="190"/>
    </location>
</feature>
<evidence type="ECO:0000256" key="3">
    <source>
        <dbReference type="ARBA" id="ARBA00008017"/>
    </source>
</evidence>
<evidence type="ECO:0000313" key="11">
    <source>
        <dbReference type="EMBL" id="SMG27975.1"/>
    </source>
</evidence>
<protein>
    <submittedName>
        <fullName evidence="11">Small conductance mechanosensitive channel</fullName>
    </submittedName>
</protein>
<dbReference type="Gene3D" id="2.30.30.60">
    <property type="match status" value="1"/>
</dbReference>
<dbReference type="PANTHER" id="PTHR30460">
    <property type="entry name" value="MODERATE CONDUCTANCE MECHANOSENSITIVE CHANNEL YBIO"/>
    <property type="match status" value="1"/>
</dbReference>
<evidence type="ECO:0000256" key="6">
    <source>
        <dbReference type="ARBA" id="ARBA00022989"/>
    </source>
</evidence>
<dbReference type="STRING" id="1610489.SAMN06295981_1640"/>
<dbReference type="Proteomes" id="UP000193309">
    <property type="component" value="Unassembled WGS sequence"/>
</dbReference>
<evidence type="ECO:0000256" key="2">
    <source>
        <dbReference type="ARBA" id="ARBA00004236"/>
    </source>
</evidence>
<feature type="compositionally biased region" description="Low complexity" evidence="8">
    <location>
        <begin position="435"/>
        <end position="451"/>
    </location>
</feature>
<dbReference type="Pfam" id="PF00924">
    <property type="entry name" value="MS_channel_2nd"/>
    <property type="match status" value="1"/>
</dbReference>
<feature type="transmembrane region" description="Helical" evidence="9">
    <location>
        <begin position="31"/>
        <end position="52"/>
    </location>
</feature>
<evidence type="ECO:0000256" key="7">
    <source>
        <dbReference type="ARBA" id="ARBA00023136"/>
    </source>
</evidence>
<feature type="transmembrane region" description="Helical" evidence="9">
    <location>
        <begin position="115"/>
        <end position="142"/>
    </location>
</feature>
<evidence type="ECO:0000256" key="1">
    <source>
        <dbReference type="ARBA" id="ARBA00004141"/>
    </source>
</evidence>